<dbReference type="AlphaFoldDB" id="A0A3P3XYQ4"/>
<evidence type="ECO:0000313" key="3">
    <source>
        <dbReference type="Proteomes" id="UP000290189"/>
    </source>
</evidence>
<gene>
    <name evidence="2" type="ORF">PLBR_LOCUS273</name>
</gene>
<feature type="signal peptide" evidence="1">
    <location>
        <begin position="1"/>
        <end position="24"/>
    </location>
</feature>
<protein>
    <submittedName>
        <fullName evidence="2">Uncharacterized protein</fullName>
    </submittedName>
</protein>
<geneLocation type="mitochondrion" evidence="2"/>
<keyword evidence="1" id="KW-0732">Signal</keyword>
<feature type="chain" id="PRO_5018201624" evidence="1">
    <location>
        <begin position="25"/>
        <end position="169"/>
    </location>
</feature>
<reference evidence="2 3" key="1">
    <citation type="submission" date="2018-03" db="EMBL/GenBank/DDBJ databases">
        <authorList>
            <person name="Fogelqvist J."/>
        </authorList>
    </citation>
    <scope>NUCLEOTIDE SEQUENCE [LARGE SCALE GENOMIC DNA]</scope>
</reference>
<keyword evidence="2" id="KW-0496">Mitochondrion</keyword>
<dbReference type="EMBL" id="OVEO01000001">
    <property type="protein sequence ID" value="SPQ93058.1"/>
    <property type="molecule type" value="Genomic_DNA"/>
</dbReference>
<evidence type="ECO:0000313" key="2">
    <source>
        <dbReference type="EMBL" id="SPQ93058.1"/>
    </source>
</evidence>
<accession>A0A3P3XYQ4</accession>
<sequence>MFKLHTSRLAVLPLIVLLSGLGDAITIRISDGLTQYFVPDERARMHSAVLELEMMALPDVTDFFLPSSLGIRDETLGLIVGFMTNVSLTQVEDACQWVRHELGERDVANNALVKSRPPCENSSTNCCQQKAMTGVPSVRWLTRVLTTLELCLTHATTVFTRNASITGYR</sequence>
<dbReference type="Proteomes" id="UP000290189">
    <property type="component" value="Unassembled WGS sequence"/>
</dbReference>
<evidence type="ECO:0000256" key="1">
    <source>
        <dbReference type="SAM" id="SignalP"/>
    </source>
</evidence>
<name>A0A3P3XYQ4_PLABS</name>
<organism evidence="2 3">
    <name type="scientific">Plasmodiophora brassicae</name>
    <name type="common">Clubroot disease agent</name>
    <dbReference type="NCBI Taxonomy" id="37360"/>
    <lineage>
        <taxon>Eukaryota</taxon>
        <taxon>Sar</taxon>
        <taxon>Rhizaria</taxon>
        <taxon>Endomyxa</taxon>
        <taxon>Phytomyxea</taxon>
        <taxon>Plasmodiophorida</taxon>
        <taxon>Plasmodiophoridae</taxon>
        <taxon>Plasmodiophora</taxon>
    </lineage>
</organism>
<proteinExistence type="predicted"/>